<dbReference type="Proteomes" id="UP000554235">
    <property type="component" value="Unassembled WGS sequence"/>
</dbReference>
<dbReference type="AlphaFoldDB" id="A0A8H4LPR3"/>
<dbReference type="SUPFAM" id="SSF48452">
    <property type="entry name" value="TPR-like"/>
    <property type="match status" value="1"/>
</dbReference>
<dbReference type="EMBL" id="JAADYS010000175">
    <property type="protein sequence ID" value="KAF4471712.1"/>
    <property type="molecule type" value="Genomic_DNA"/>
</dbReference>
<feature type="region of interest" description="Disordered" evidence="1">
    <location>
        <begin position="755"/>
        <end position="780"/>
    </location>
</feature>
<dbReference type="InterPro" id="IPR011990">
    <property type="entry name" value="TPR-like_helical_dom_sf"/>
</dbReference>
<comment type="caution">
    <text evidence="2">The sequence shown here is derived from an EMBL/GenBank/DDBJ whole genome shotgun (WGS) entry which is preliminary data.</text>
</comment>
<evidence type="ECO:0000256" key="1">
    <source>
        <dbReference type="SAM" id="MobiDB-lite"/>
    </source>
</evidence>
<accession>A0A8H4LPR3</accession>
<dbReference type="Gene3D" id="1.25.40.10">
    <property type="entry name" value="Tetratricopeptide repeat domain"/>
    <property type="match status" value="1"/>
</dbReference>
<keyword evidence="3" id="KW-1185">Reference proteome</keyword>
<name>A0A8H4LPR3_9HYPO</name>
<evidence type="ECO:0000313" key="2">
    <source>
        <dbReference type="EMBL" id="KAF4471712.1"/>
    </source>
</evidence>
<protein>
    <submittedName>
        <fullName evidence="2">Telomerase-binding EST1A</fullName>
    </submittedName>
</protein>
<feature type="region of interest" description="Disordered" evidence="1">
    <location>
        <begin position="497"/>
        <end position="526"/>
    </location>
</feature>
<dbReference type="OrthoDB" id="5242713at2759"/>
<feature type="compositionally biased region" description="Basic and acidic residues" evidence="1">
    <location>
        <begin position="755"/>
        <end position="772"/>
    </location>
</feature>
<evidence type="ECO:0000313" key="3">
    <source>
        <dbReference type="Proteomes" id="UP000554235"/>
    </source>
</evidence>
<feature type="compositionally biased region" description="Polar residues" evidence="1">
    <location>
        <begin position="505"/>
        <end position="519"/>
    </location>
</feature>
<reference evidence="2 3" key="1">
    <citation type="submission" date="2020-01" db="EMBL/GenBank/DDBJ databases">
        <title>Identification and distribution of gene clusters putatively required for synthesis of sphingolipid metabolism inhibitors in phylogenetically diverse species of the filamentous fungus Fusarium.</title>
        <authorList>
            <person name="Kim H.-S."/>
            <person name="Busman M."/>
            <person name="Brown D.W."/>
            <person name="Divon H."/>
            <person name="Uhlig S."/>
            <person name="Proctor R.H."/>
        </authorList>
    </citation>
    <scope>NUCLEOTIDE SEQUENCE [LARGE SCALE GENOMIC DNA]</scope>
    <source>
        <strain evidence="2 3">NRRL 20459</strain>
    </source>
</reference>
<organism evidence="2 3">
    <name type="scientific">Fusarium albosuccineum</name>
    <dbReference type="NCBI Taxonomy" id="1237068"/>
    <lineage>
        <taxon>Eukaryota</taxon>
        <taxon>Fungi</taxon>
        <taxon>Dikarya</taxon>
        <taxon>Ascomycota</taxon>
        <taxon>Pezizomycotina</taxon>
        <taxon>Sordariomycetes</taxon>
        <taxon>Hypocreomycetidae</taxon>
        <taxon>Hypocreales</taxon>
        <taxon>Nectriaceae</taxon>
        <taxon>Fusarium</taxon>
        <taxon>Fusarium decemcellulare species complex</taxon>
    </lineage>
</organism>
<gene>
    <name evidence="2" type="ORF">FALBO_1381</name>
</gene>
<proteinExistence type="predicted"/>
<sequence length="887" mass="99405">MSWVVVEDDASCVSSDASINRPLGADPVAHDNQATPAATYAFTTCPPNKSLNTSAKDVTTGNVITTDIQNALPNPPVPKKKAEKASPSSIRIVYQLETRLKSVDQLIAEVRAIYNTLTNLETRCCKDTQLGTTISIDHERYRASCQAPAEQIRLRYRLPGSSEHLVDFVYLAYRMLSLLQETTVSFDMTWAEGKGDLARYRKITAENDKTRRHWQEVSVEQYTQVLDNDPTDGLFYHHLAILKRGSYLGQLCGFTKALSVQKPFFLARESLFIPLEEFVAPKHQKTSQPAEGLSADQFNLYTAISYFILASQEPELLVENGYDMCRETHLDSFDSAVANIADTSHPFSVRPCAELGLLLCQLLLGIPPDGKRRSPMMAMWAPDFVESTDRADFARTTASDAFPIAKRAAKLMSAVVSRILGGQPDTTDLKLWRFIHVLLVFMRALVTRPILKELFGHIFHPELIAPLLNVALRQLEIQGGDDFRRVLEPGFPVMYSRLNKRQKPDNSSPRTSDAQSLGTKTKESTLQVEKDIEMGGSMAEVDFDIKTIADSSVGPHVAAHDVKHGPLVPPSSHFPCSGPGEEGPIEELVYSCPLPEDYELRGHFFARETPRTPRSDLEKEAEEVRQEGLRRDGYLFPAGWLEDSKYDFEERRVHEEFFEDLDMVRNRTVRILWMAKRLSQSNNFFSWKTDGDGYHRFEVPGILSGSRTCVDAKMPEGIKRDGGAEVVCVDPTLLSEIARTDALWQRSEWIARGGEERGQKWKEGKTTKDARDPPSVVNENEASPKNVINALIGVPSVTSTGDDAISALDLDWAKKNGYVDAAVAIPIDQAAKVTPLTKTLLNQWDRHCEGEEDMIIPHWIFHQCCCYCGYECTPWIQFPHLVGCSKD</sequence>